<dbReference type="AlphaFoldDB" id="F8N8M9"/>
<evidence type="ECO:0000256" key="4">
    <source>
        <dbReference type="RuleBase" id="RU003939"/>
    </source>
</evidence>
<dbReference type="EMBL" id="GL945017">
    <property type="protein sequence ID" value="EGN57624.1"/>
    <property type="molecule type" value="Genomic_DNA"/>
</dbReference>
<dbReference type="PANTHER" id="PTHR33175">
    <property type="entry name" value="DNA-BINDING PROTEIN HU"/>
    <property type="match status" value="1"/>
</dbReference>
<keyword evidence="3 5" id="KW-0238">DNA-binding</keyword>
<dbReference type="eggNOG" id="COG0776">
    <property type="taxonomic scope" value="Bacteria"/>
</dbReference>
<protein>
    <submittedName>
        <fullName evidence="5">Histone family protein DNA-binding protein</fullName>
    </submittedName>
</protein>
<dbReference type="Proteomes" id="UP000002772">
    <property type="component" value="Unassembled WGS sequence"/>
</dbReference>
<sequence>MTKADLIKKIAEGAGITSAEAKKALNATTEAIKDALVKGEKLQLIGFGTFSVNERSAREGKNPRTGEVLHIAARKVAKFKAGTELDKQLNA</sequence>
<dbReference type="SUPFAM" id="SSF47729">
    <property type="entry name" value="IHF-like DNA-binding proteins"/>
    <property type="match status" value="1"/>
</dbReference>
<evidence type="ECO:0000256" key="2">
    <source>
        <dbReference type="ARBA" id="ARBA00023067"/>
    </source>
</evidence>
<dbReference type="PROSITE" id="PS00045">
    <property type="entry name" value="HISTONE_LIKE"/>
    <property type="match status" value="1"/>
</dbReference>
<dbReference type="GO" id="GO:0030527">
    <property type="term" value="F:structural constituent of chromatin"/>
    <property type="evidence" value="ECO:0007669"/>
    <property type="project" value="InterPro"/>
</dbReference>
<dbReference type="PRINTS" id="PR01727">
    <property type="entry name" value="DNABINDINGHU"/>
</dbReference>
<dbReference type="InterPro" id="IPR000119">
    <property type="entry name" value="Hist_DNA-bd"/>
</dbReference>
<dbReference type="OrthoDB" id="9799835at2"/>
<dbReference type="InterPro" id="IPR010992">
    <property type="entry name" value="IHF-like_DNA-bd_dom_sf"/>
</dbReference>
<dbReference type="GO" id="GO:0030261">
    <property type="term" value="P:chromosome condensation"/>
    <property type="evidence" value="ECO:0007669"/>
    <property type="project" value="UniProtKB-KW"/>
</dbReference>
<accession>F8N8M9</accession>
<evidence type="ECO:0000313" key="6">
    <source>
        <dbReference type="Proteomes" id="UP000002772"/>
    </source>
</evidence>
<dbReference type="CDD" id="cd13831">
    <property type="entry name" value="HU"/>
    <property type="match status" value="1"/>
</dbReference>
<comment type="similarity">
    <text evidence="1 4">Belongs to the bacterial histone-like protein family.</text>
</comment>
<dbReference type="Gene3D" id="4.10.520.10">
    <property type="entry name" value="IHF-like DNA-binding proteins"/>
    <property type="match status" value="1"/>
</dbReference>
<dbReference type="SMART" id="SM00411">
    <property type="entry name" value="BHL"/>
    <property type="match status" value="1"/>
</dbReference>
<keyword evidence="2" id="KW-0226">DNA condensation</keyword>
<gene>
    <name evidence="5" type="ORF">Premu_2237</name>
</gene>
<evidence type="ECO:0000256" key="3">
    <source>
        <dbReference type="ARBA" id="ARBA00023125"/>
    </source>
</evidence>
<dbReference type="InterPro" id="IPR020816">
    <property type="entry name" value="Histone-like_DNA-bd_CS"/>
</dbReference>
<reference evidence="6" key="1">
    <citation type="journal article" date="2011" name="Stand. Genomic Sci.">
        <title>Non-contiguous finished genome sequence of the opportunistic oral pathogen Prevotella multisaccharivorax type strain (PPPA20).</title>
        <authorList>
            <person name="Pati A."/>
            <person name="Gronow S."/>
            <person name="Lu M."/>
            <person name="Lapidus A."/>
            <person name="Nolan M."/>
            <person name="Lucas S."/>
            <person name="Hammon N."/>
            <person name="Deshpande S."/>
            <person name="Cheng J.F."/>
            <person name="Tapia R."/>
            <person name="Han C."/>
            <person name="Goodwin L."/>
            <person name="Pitluck S."/>
            <person name="Liolios K."/>
            <person name="Pagani I."/>
            <person name="Mavromatis K."/>
            <person name="Mikhailova N."/>
            <person name="Huntemann M."/>
            <person name="Chen A."/>
            <person name="Palaniappan K."/>
            <person name="Land M."/>
            <person name="Hauser L."/>
            <person name="Detter J.C."/>
            <person name="Brambilla E.M."/>
            <person name="Rohde M."/>
            <person name="Goker M."/>
            <person name="Woyke T."/>
            <person name="Bristow J."/>
            <person name="Eisen J.A."/>
            <person name="Markowitz V."/>
            <person name="Hugenholtz P."/>
            <person name="Kyrpides N.C."/>
            <person name="Klenk H.P."/>
            <person name="Ivanova N."/>
        </authorList>
    </citation>
    <scope>NUCLEOTIDE SEQUENCE [LARGE SCALE GENOMIC DNA]</scope>
    <source>
        <strain evidence="6">DSM 17128</strain>
    </source>
</reference>
<keyword evidence="6" id="KW-1185">Reference proteome</keyword>
<dbReference type="PANTHER" id="PTHR33175:SF3">
    <property type="entry name" value="DNA-BINDING PROTEIN HU-BETA"/>
    <property type="match status" value="1"/>
</dbReference>
<evidence type="ECO:0000313" key="5">
    <source>
        <dbReference type="EMBL" id="EGN57624.1"/>
    </source>
</evidence>
<dbReference type="GO" id="GO:0005829">
    <property type="term" value="C:cytosol"/>
    <property type="evidence" value="ECO:0007669"/>
    <property type="project" value="TreeGrafter"/>
</dbReference>
<dbReference type="GO" id="GO:0003677">
    <property type="term" value="F:DNA binding"/>
    <property type="evidence" value="ECO:0007669"/>
    <property type="project" value="UniProtKB-KW"/>
</dbReference>
<proteinExistence type="inferred from homology"/>
<name>F8N8M9_9BACT</name>
<evidence type="ECO:0000256" key="1">
    <source>
        <dbReference type="ARBA" id="ARBA00010529"/>
    </source>
</evidence>
<dbReference type="HOGENOM" id="CLU_105066_3_3_10"/>
<organism evidence="5 6">
    <name type="scientific">Hallella multisaccharivorax DSM 17128</name>
    <dbReference type="NCBI Taxonomy" id="688246"/>
    <lineage>
        <taxon>Bacteria</taxon>
        <taxon>Pseudomonadati</taxon>
        <taxon>Bacteroidota</taxon>
        <taxon>Bacteroidia</taxon>
        <taxon>Bacteroidales</taxon>
        <taxon>Prevotellaceae</taxon>
        <taxon>Hallella</taxon>
    </lineage>
</organism>
<dbReference type="Pfam" id="PF00216">
    <property type="entry name" value="Bac_DNA_binding"/>
    <property type="match status" value="1"/>
</dbReference>